<organism evidence="1 2">
    <name type="scientific">Petromyces alliaceus</name>
    <name type="common">Aspergillus alliaceus</name>
    <dbReference type="NCBI Taxonomy" id="209559"/>
    <lineage>
        <taxon>Eukaryota</taxon>
        <taxon>Fungi</taxon>
        <taxon>Dikarya</taxon>
        <taxon>Ascomycota</taxon>
        <taxon>Pezizomycotina</taxon>
        <taxon>Eurotiomycetes</taxon>
        <taxon>Eurotiomycetidae</taxon>
        <taxon>Eurotiales</taxon>
        <taxon>Aspergillaceae</taxon>
        <taxon>Aspergillus</taxon>
        <taxon>Aspergillus subgen. Circumdati</taxon>
    </lineage>
</organism>
<dbReference type="InterPro" id="IPR036188">
    <property type="entry name" value="FAD/NAD-bd_sf"/>
</dbReference>
<name>A0A8H6A332_PETAA</name>
<reference evidence="1 2" key="1">
    <citation type="submission" date="2019-04" db="EMBL/GenBank/DDBJ databases">
        <title>Aspergillus burnettii sp. nov., novel species from soil in southeast Queensland.</title>
        <authorList>
            <person name="Gilchrist C.L.M."/>
            <person name="Pitt J.I."/>
            <person name="Lange L."/>
            <person name="Lacey H.J."/>
            <person name="Vuong D."/>
            <person name="Midgley D.J."/>
            <person name="Greenfield P."/>
            <person name="Bradbury M."/>
            <person name="Lacey E."/>
            <person name="Busk P.K."/>
            <person name="Pilgaard B."/>
            <person name="Chooi Y.H."/>
            <person name="Piggott A.M."/>
        </authorList>
    </citation>
    <scope>NUCLEOTIDE SEQUENCE [LARGE SCALE GENOMIC DNA]</scope>
    <source>
        <strain evidence="1 2">FRR 5400</strain>
    </source>
</reference>
<sequence length="85" mass="9242">MPIVGAEVGGLVLASHLSEYSNINDFVIEAGSDYIRDPLVGAPDFLGAMIANPDFNRDYLTEPQVHATIFKWVSHGAGWLVVLRS</sequence>
<proteinExistence type="predicted"/>
<evidence type="ECO:0000313" key="2">
    <source>
        <dbReference type="Proteomes" id="UP000541154"/>
    </source>
</evidence>
<comment type="caution">
    <text evidence="1">The sequence shown here is derived from an EMBL/GenBank/DDBJ whole genome shotgun (WGS) entry which is preliminary data.</text>
</comment>
<evidence type="ECO:0000313" key="1">
    <source>
        <dbReference type="EMBL" id="KAF5859219.1"/>
    </source>
</evidence>
<accession>A0A8H6A332</accession>
<dbReference type="Gene3D" id="3.30.560.10">
    <property type="entry name" value="Glucose Oxidase, domain 3"/>
    <property type="match status" value="1"/>
</dbReference>
<dbReference type="Proteomes" id="UP000541154">
    <property type="component" value="Unassembled WGS sequence"/>
</dbReference>
<protein>
    <submittedName>
        <fullName evidence="1">Uncharacterized protein</fullName>
    </submittedName>
</protein>
<gene>
    <name evidence="1" type="ORF">ETB97_003178</name>
</gene>
<dbReference type="Gene3D" id="3.50.50.60">
    <property type="entry name" value="FAD/NAD(P)-binding domain"/>
    <property type="match status" value="1"/>
</dbReference>
<keyword evidence="2" id="KW-1185">Reference proteome</keyword>
<dbReference type="EMBL" id="SPNV01000173">
    <property type="protein sequence ID" value="KAF5859219.1"/>
    <property type="molecule type" value="Genomic_DNA"/>
</dbReference>
<dbReference type="AlphaFoldDB" id="A0A8H6A332"/>